<dbReference type="EMBL" id="FTMP01000010">
    <property type="protein sequence ID" value="SIQ90242.1"/>
    <property type="molecule type" value="Genomic_DNA"/>
</dbReference>
<dbReference type="Proteomes" id="UP000185841">
    <property type="component" value="Unassembled WGS sequence"/>
</dbReference>
<protein>
    <submittedName>
        <fullName evidence="1">Uncharacterized protein</fullName>
    </submittedName>
</protein>
<accession>A0A1N6WJN8</accession>
<proteinExistence type="predicted"/>
<gene>
    <name evidence="1" type="ORF">SAMN05878282_11013</name>
</gene>
<organism evidence="1 2">
    <name type="scientific">Aquipseudomonas alcaligenes</name>
    <name type="common">Pseudomonas alcaligenes</name>
    <dbReference type="NCBI Taxonomy" id="43263"/>
    <lineage>
        <taxon>Bacteria</taxon>
        <taxon>Pseudomonadati</taxon>
        <taxon>Pseudomonadota</taxon>
        <taxon>Gammaproteobacteria</taxon>
        <taxon>Pseudomonadales</taxon>
        <taxon>Pseudomonadaceae</taxon>
        <taxon>Aquipseudomonas</taxon>
    </lineage>
</organism>
<dbReference type="RefSeq" id="WP_076428712.1">
    <property type="nucleotide sequence ID" value="NZ_FTMP01000010.1"/>
</dbReference>
<evidence type="ECO:0000313" key="1">
    <source>
        <dbReference type="EMBL" id="SIQ90242.1"/>
    </source>
</evidence>
<dbReference type="PROSITE" id="PS51257">
    <property type="entry name" value="PROKAR_LIPOPROTEIN"/>
    <property type="match status" value="1"/>
</dbReference>
<reference evidence="1 2" key="1">
    <citation type="submission" date="2017-01" db="EMBL/GenBank/DDBJ databases">
        <authorList>
            <person name="Mah S.A."/>
            <person name="Swanson W.J."/>
            <person name="Moy G.W."/>
            <person name="Vacquier V.D."/>
        </authorList>
    </citation>
    <scope>NUCLEOTIDE SEQUENCE [LARGE SCALE GENOMIC DNA]</scope>
    <source>
        <strain evidence="1 2">RU36E</strain>
    </source>
</reference>
<dbReference type="AlphaFoldDB" id="A0A1N6WJN8"/>
<evidence type="ECO:0000313" key="2">
    <source>
        <dbReference type="Proteomes" id="UP000185841"/>
    </source>
</evidence>
<name>A0A1N6WJN8_AQUAC</name>
<sequence length="199" mass="21266">MNLTRALSLSLAASLLFGCQSHNDELASKHDRTAAYVKGVPGGTLLETETLLASVSAINGAKRTFTLRDNLGNQRTFVAPPQMENFDQLKVGDHVKAVVSQERIVYLRQPGEVANDGAAGVLATAPQGDKPGLLAADTVEITALVKGMDTTLRTATLLLPNGSERVFKVRPDVDMKTEYLGRQVVIRVTTAVAVSVQPQ</sequence>